<dbReference type="Proteomes" id="UP000049495">
    <property type="component" value="Unassembled WGS sequence"/>
</dbReference>
<name>A0A7Y4BYW4_9VIBR</name>
<dbReference type="AlphaFoldDB" id="A0A7Y4BYW4"/>
<gene>
    <name evidence="1" type="ORF">VCR5J5_1370101</name>
</gene>
<evidence type="ECO:0000313" key="2">
    <source>
        <dbReference type="Proteomes" id="UP000049495"/>
    </source>
</evidence>
<dbReference type="EMBL" id="CCJV01000043">
    <property type="protein sequence ID" value="CDT02423.1"/>
    <property type="molecule type" value="Genomic_DNA"/>
</dbReference>
<accession>A0A7Y4BYW4</accession>
<sequence>MQLGNTEANTSGYGHAIVTKGSNSPVNINTLAKIPSALTPLLESILDSYDPVTSEPNGDDMPPKTEDKIDYNDLELYLEDIREATGFMSIVEASITSIESNSANASKKFLWAIEQRYKKVKKSVLLESGLNKFDPGSVLAFVKNNSDLLFLRVIEDLKEEVHTNKNFELETIDASIFLIVVYGFINCKILERPKL</sequence>
<comment type="caution">
    <text evidence="1">The sequence shown here is derived from an EMBL/GenBank/DDBJ whole genome shotgun (WGS) entry which is preliminary data.</text>
</comment>
<dbReference type="RefSeq" id="WP_055318589.1">
    <property type="nucleotide sequence ID" value="NZ_CAWQCV010000149.1"/>
</dbReference>
<protein>
    <submittedName>
        <fullName evidence="1">Uncharacterized protein</fullName>
    </submittedName>
</protein>
<reference evidence="2" key="1">
    <citation type="submission" date="2014-06" db="EMBL/GenBank/DDBJ databases">
        <authorList>
            <person name="Le Roux Frederique"/>
        </authorList>
    </citation>
    <scope>NUCLEOTIDE SEQUENCE [LARGE SCALE GENOMIC DNA]</scope>
    <source>
        <strain evidence="2">J5-5</strain>
    </source>
</reference>
<proteinExistence type="predicted"/>
<evidence type="ECO:0000313" key="1">
    <source>
        <dbReference type="EMBL" id="CDT02423.1"/>
    </source>
</evidence>
<organism evidence="1 2">
    <name type="scientific">Vibrio crassostreae</name>
    <dbReference type="NCBI Taxonomy" id="246167"/>
    <lineage>
        <taxon>Bacteria</taxon>
        <taxon>Pseudomonadati</taxon>
        <taxon>Pseudomonadota</taxon>
        <taxon>Gammaproteobacteria</taxon>
        <taxon>Vibrionales</taxon>
        <taxon>Vibrionaceae</taxon>
        <taxon>Vibrio</taxon>
    </lineage>
</organism>